<dbReference type="eggNOG" id="KOG1205">
    <property type="taxonomic scope" value="Eukaryota"/>
</dbReference>
<dbReference type="OrthoDB" id="1933717at2759"/>
<dbReference type="KEGG" id="hir:HETIRDRAFT_144458"/>
<keyword evidence="6" id="KW-1185">Reference proteome</keyword>
<dbReference type="InterPro" id="IPR020904">
    <property type="entry name" value="Sc_DH/Rdtase_CS"/>
</dbReference>
<evidence type="ECO:0000256" key="1">
    <source>
        <dbReference type="ARBA" id="ARBA00006484"/>
    </source>
</evidence>
<comment type="function">
    <text evidence="4">Putative oxidoreductase.</text>
</comment>
<comment type="similarity">
    <text evidence="1">Belongs to the short-chain dehydrogenases/reductases (SDR) family.</text>
</comment>
<dbReference type="InterPro" id="IPR036291">
    <property type="entry name" value="NAD(P)-bd_dom_sf"/>
</dbReference>
<dbReference type="Pfam" id="PF00106">
    <property type="entry name" value="adh_short"/>
    <property type="match status" value="1"/>
</dbReference>
<evidence type="ECO:0000256" key="2">
    <source>
        <dbReference type="ARBA" id="ARBA00022857"/>
    </source>
</evidence>
<dbReference type="GO" id="GO:0016491">
    <property type="term" value="F:oxidoreductase activity"/>
    <property type="evidence" value="ECO:0007669"/>
    <property type="project" value="UniProtKB-KW"/>
</dbReference>
<proteinExistence type="inferred from homology"/>
<keyword evidence="2" id="KW-0521">NADP</keyword>
<dbReference type="EMBL" id="KI925462">
    <property type="protein sequence ID" value="ETW78139.1"/>
    <property type="molecule type" value="Genomic_DNA"/>
</dbReference>
<dbReference type="PANTHER" id="PTHR44196:SF1">
    <property type="entry name" value="DEHYDROGENASE_REDUCTASE SDR FAMILY MEMBER 7B"/>
    <property type="match status" value="1"/>
</dbReference>
<dbReference type="PRINTS" id="PR00081">
    <property type="entry name" value="GDHRDH"/>
</dbReference>
<dbReference type="Gene3D" id="3.40.50.720">
    <property type="entry name" value="NAD(P)-binding Rossmann-like Domain"/>
    <property type="match status" value="1"/>
</dbReference>
<dbReference type="PROSITE" id="PS00061">
    <property type="entry name" value="ADH_SHORT"/>
    <property type="match status" value="1"/>
</dbReference>
<reference evidence="5 6" key="1">
    <citation type="journal article" date="2012" name="New Phytol.">
        <title>Insight into trade-off between wood decay and parasitism from the genome of a fungal forest pathogen.</title>
        <authorList>
            <person name="Olson A."/>
            <person name="Aerts A."/>
            <person name="Asiegbu F."/>
            <person name="Belbahri L."/>
            <person name="Bouzid O."/>
            <person name="Broberg A."/>
            <person name="Canback B."/>
            <person name="Coutinho P.M."/>
            <person name="Cullen D."/>
            <person name="Dalman K."/>
            <person name="Deflorio G."/>
            <person name="van Diepen L.T."/>
            <person name="Dunand C."/>
            <person name="Duplessis S."/>
            <person name="Durling M."/>
            <person name="Gonthier P."/>
            <person name="Grimwood J."/>
            <person name="Fossdal C.G."/>
            <person name="Hansson D."/>
            <person name="Henrissat B."/>
            <person name="Hietala A."/>
            <person name="Himmelstrand K."/>
            <person name="Hoffmeister D."/>
            <person name="Hogberg N."/>
            <person name="James T.Y."/>
            <person name="Karlsson M."/>
            <person name="Kohler A."/>
            <person name="Kues U."/>
            <person name="Lee Y.H."/>
            <person name="Lin Y.C."/>
            <person name="Lind M."/>
            <person name="Lindquist E."/>
            <person name="Lombard V."/>
            <person name="Lucas S."/>
            <person name="Lunden K."/>
            <person name="Morin E."/>
            <person name="Murat C."/>
            <person name="Park J."/>
            <person name="Raffaello T."/>
            <person name="Rouze P."/>
            <person name="Salamov A."/>
            <person name="Schmutz J."/>
            <person name="Solheim H."/>
            <person name="Stahlberg J."/>
            <person name="Velez H."/>
            <person name="de Vries R.P."/>
            <person name="Wiebenga A."/>
            <person name="Woodward S."/>
            <person name="Yakovlev I."/>
            <person name="Garbelotto M."/>
            <person name="Martin F."/>
            <person name="Grigoriev I.V."/>
            <person name="Stenlid J."/>
        </authorList>
    </citation>
    <scope>NUCLEOTIDE SEQUENCE [LARGE SCALE GENOMIC DNA]</scope>
    <source>
        <strain evidence="5 6">TC 32-1</strain>
    </source>
</reference>
<dbReference type="InParanoid" id="W4JXF1"/>
<dbReference type="HOGENOM" id="CLU_010194_8_0_1"/>
<sequence length="291" mass="32388">MAPPVEDLPVAVRHDVYPFIDPKEDYTRQTYKGKVVFVTGASRGIGEEIAVTYARAGALVVLAARKQQTLDDVTATIRRHAADAQVLTVPTDVTQPKQVQAAVKAAIDAFGRLDVCIANAGTASHWDRPFAERDAEEWWNVMEVNFRGVYNVAHFATPYLAKTKGYMVAVSSTAAQSRIIYSSSYSVSKHATGRFLEFVQLEYPDVKVFSVHPGTIKTEMVMEHNPEWEEYLVDTTQLPACTILYLTSGKVDWLSGKFVSANWDLQEVIDKYKGSIIESGALVNRFHLPKL</sequence>
<evidence type="ECO:0000313" key="5">
    <source>
        <dbReference type="EMBL" id="ETW78139.1"/>
    </source>
</evidence>
<evidence type="ECO:0000256" key="3">
    <source>
        <dbReference type="ARBA" id="ARBA00023002"/>
    </source>
</evidence>
<keyword evidence="3" id="KW-0560">Oxidoreductase</keyword>
<evidence type="ECO:0000256" key="4">
    <source>
        <dbReference type="ARBA" id="ARBA00037096"/>
    </source>
</evidence>
<dbReference type="Proteomes" id="UP000030671">
    <property type="component" value="Unassembled WGS sequence"/>
</dbReference>
<gene>
    <name evidence="5" type="ORF">HETIRDRAFT_144458</name>
</gene>
<organism evidence="5 6">
    <name type="scientific">Heterobasidion irregulare (strain TC 32-1)</name>
    <dbReference type="NCBI Taxonomy" id="747525"/>
    <lineage>
        <taxon>Eukaryota</taxon>
        <taxon>Fungi</taxon>
        <taxon>Dikarya</taxon>
        <taxon>Basidiomycota</taxon>
        <taxon>Agaricomycotina</taxon>
        <taxon>Agaricomycetes</taxon>
        <taxon>Russulales</taxon>
        <taxon>Bondarzewiaceae</taxon>
        <taxon>Heterobasidion</taxon>
        <taxon>Heterobasidion annosum species complex</taxon>
    </lineage>
</organism>
<dbReference type="SUPFAM" id="SSF51735">
    <property type="entry name" value="NAD(P)-binding Rossmann-fold domains"/>
    <property type="match status" value="1"/>
</dbReference>
<accession>W4JXF1</accession>
<dbReference type="InterPro" id="IPR002347">
    <property type="entry name" value="SDR_fam"/>
</dbReference>
<dbReference type="PANTHER" id="PTHR44196">
    <property type="entry name" value="DEHYDROGENASE/REDUCTASE SDR FAMILY MEMBER 7B"/>
    <property type="match status" value="1"/>
</dbReference>
<dbReference type="RefSeq" id="XP_009550138.1">
    <property type="nucleotide sequence ID" value="XM_009551843.1"/>
</dbReference>
<dbReference type="GeneID" id="20667045"/>
<dbReference type="AlphaFoldDB" id="W4JXF1"/>
<dbReference type="GO" id="GO:0016020">
    <property type="term" value="C:membrane"/>
    <property type="evidence" value="ECO:0007669"/>
    <property type="project" value="TreeGrafter"/>
</dbReference>
<evidence type="ECO:0000313" key="6">
    <source>
        <dbReference type="Proteomes" id="UP000030671"/>
    </source>
</evidence>
<name>W4JXF1_HETIT</name>
<protein>
    <recommendedName>
        <fullName evidence="7">NAD-P-binding protein</fullName>
    </recommendedName>
</protein>
<evidence type="ECO:0008006" key="7">
    <source>
        <dbReference type="Google" id="ProtNLM"/>
    </source>
</evidence>